<comment type="function">
    <text evidence="7">Catalyzes the reversible transfer of the terminal phosphate group between ATP and AMP. Plays an important role in cellular energy homeostasis and in adenine nucleotide metabolism.</text>
</comment>
<keyword evidence="3 7" id="KW-0547">Nucleotide-binding</keyword>
<keyword evidence="5 7" id="KW-0862">Zinc</keyword>
<feature type="binding site" evidence="7">
    <location>
        <position position="126"/>
    </location>
    <ligand>
        <name>Zn(2+)</name>
        <dbReference type="ChEBI" id="CHEBI:29105"/>
        <note>structural</note>
    </ligand>
</feature>
<evidence type="ECO:0000256" key="7">
    <source>
        <dbReference type="HAMAP-Rule" id="MF_00235"/>
    </source>
</evidence>
<dbReference type="PANTHER" id="PTHR23359">
    <property type="entry name" value="NUCLEOTIDE KINASE"/>
    <property type="match status" value="1"/>
</dbReference>
<feature type="binding site" evidence="7">
    <location>
        <position position="156"/>
    </location>
    <ligand>
        <name>AMP</name>
        <dbReference type="ChEBI" id="CHEBI:456215"/>
    </ligand>
</feature>
<dbReference type="Pfam" id="PF05191">
    <property type="entry name" value="ADK_lid"/>
    <property type="match status" value="1"/>
</dbReference>
<dbReference type="EMBL" id="JFDP01000002">
    <property type="protein sequence ID" value="KEZ24139.1"/>
    <property type="molecule type" value="Genomic_DNA"/>
</dbReference>
<gene>
    <name evidence="7 11" type="primary">adk</name>
    <name evidence="11" type="ORF">UDIV_0250</name>
</gene>
<keyword evidence="7" id="KW-0479">Metal-binding</keyword>
<dbReference type="Proteomes" id="UP000028537">
    <property type="component" value="Unassembled WGS sequence"/>
</dbReference>
<keyword evidence="7" id="KW-0963">Cytoplasm</keyword>
<feature type="binding site" evidence="7">
    <location>
        <begin position="132"/>
        <end position="133"/>
    </location>
    <ligand>
        <name>ATP</name>
        <dbReference type="ChEBI" id="CHEBI:30616"/>
    </ligand>
</feature>
<feature type="binding site" evidence="7">
    <location>
        <position position="195"/>
    </location>
    <ligand>
        <name>ATP</name>
        <dbReference type="ChEBI" id="CHEBI:30616"/>
    </ligand>
</feature>
<reference evidence="11 12" key="1">
    <citation type="submission" date="2014-02" db="EMBL/GenBank/DDBJ databases">
        <title>Genome sequence of Ureaplasma diversum strain 246.</title>
        <authorList>
            <person name="Sirand-Pugnet P."/>
            <person name="Breton M."/>
            <person name="Dordet-Frisoni E."/>
            <person name="Baranowski E."/>
            <person name="Barre A."/>
            <person name="Couture C."/>
            <person name="Dupuy V."/>
            <person name="Gaurivaud P."/>
            <person name="Jacob D."/>
            <person name="Lemaitre C."/>
            <person name="Manso-Silvan L."/>
            <person name="Nikolski M."/>
            <person name="Nouvel L.-X."/>
            <person name="Poumarat F."/>
            <person name="Tardy F."/>
            <person name="Thebault P."/>
            <person name="Theil S."/>
            <person name="Citti C."/>
            <person name="Thiaucourt F."/>
            <person name="Blanchard A."/>
        </authorList>
    </citation>
    <scope>NUCLEOTIDE SEQUENCE [LARGE SCALE GENOMIC DNA]</scope>
    <source>
        <strain evidence="11 12">NCTC 246</strain>
    </source>
</reference>
<dbReference type="HAMAP" id="MF_00235">
    <property type="entry name" value="Adenylate_kinase_Adk"/>
    <property type="match status" value="1"/>
</dbReference>
<dbReference type="GO" id="GO:0005737">
    <property type="term" value="C:cytoplasm"/>
    <property type="evidence" value="ECO:0007669"/>
    <property type="project" value="UniProtKB-SubCell"/>
</dbReference>
<keyword evidence="12" id="KW-1185">Reference proteome</keyword>
<dbReference type="AlphaFoldDB" id="A0A084F1P7"/>
<dbReference type="PROSITE" id="PS00113">
    <property type="entry name" value="ADENYLATE_KINASE"/>
    <property type="match status" value="1"/>
</dbReference>
<dbReference type="GO" id="GO:0005524">
    <property type="term" value="F:ATP binding"/>
    <property type="evidence" value="ECO:0007669"/>
    <property type="project" value="UniProtKB-UniRule"/>
</dbReference>
<sequence length="210" mass="24146">MKILLIGPPGSGKGTISELLIKNDQFMHVSTGNLFRAILKENSTLAEEIKDLMQKGELIPDHITNKVAANAIQKLIDNNQDFILDGYPRTLNQVDYLSNYCPLDYVFYLDINHDQLMKRLVGRLTCSDCNVVYNIYFKPPQTANLCDYCNQTLTKRSDDNEVCVQNRLAEYEKLTLPLVKYYKEKKKLITIDVDCKVEEAYAKIKQQLLK</sequence>
<dbReference type="Pfam" id="PF00406">
    <property type="entry name" value="ADK"/>
    <property type="match status" value="1"/>
</dbReference>
<feature type="region of interest" description="LID" evidence="7">
    <location>
        <begin position="122"/>
        <end position="159"/>
    </location>
</feature>
<evidence type="ECO:0000256" key="3">
    <source>
        <dbReference type="ARBA" id="ARBA00022741"/>
    </source>
</evidence>
<comment type="caution">
    <text evidence="11">The sequence shown here is derived from an EMBL/GenBank/DDBJ whole genome shotgun (WGS) entry which is preliminary data.</text>
</comment>
<dbReference type="GO" id="GO:0044209">
    <property type="term" value="P:AMP salvage"/>
    <property type="evidence" value="ECO:0007669"/>
    <property type="project" value="UniProtKB-UniRule"/>
</dbReference>
<evidence type="ECO:0000256" key="5">
    <source>
        <dbReference type="ARBA" id="ARBA00022833"/>
    </source>
</evidence>
<dbReference type="CDD" id="cd01428">
    <property type="entry name" value="ADK"/>
    <property type="match status" value="1"/>
</dbReference>
<accession>A0A084F1P7</accession>
<feature type="binding site" evidence="7">
    <location>
        <begin position="57"/>
        <end position="59"/>
    </location>
    <ligand>
        <name>AMP</name>
        <dbReference type="ChEBI" id="CHEBI:456215"/>
    </ligand>
</feature>
<keyword evidence="6 7" id="KW-0067">ATP-binding</keyword>
<dbReference type="InterPro" id="IPR007862">
    <property type="entry name" value="Adenylate_kinase_lid-dom"/>
</dbReference>
<comment type="catalytic activity">
    <reaction evidence="7 9">
        <text>AMP + ATP = 2 ADP</text>
        <dbReference type="Rhea" id="RHEA:12973"/>
        <dbReference type="ChEBI" id="CHEBI:30616"/>
        <dbReference type="ChEBI" id="CHEBI:456215"/>
        <dbReference type="ChEBI" id="CHEBI:456216"/>
        <dbReference type="EC" id="2.7.4.3"/>
    </reaction>
</comment>
<feature type="binding site" evidence="7">
    <location>
        <position position="93"/>
    </location>
    <ligand>
        <name>AMP</name>
        <dbReference type="ChEBI" id="CHEBI:456215"/>
    </ligand>
</feature>
<feature type="binding site" evidence="7">
    <location>
        <position position="123"/>
    </location>
    <ligand>
        <name>ATP</name>
        <dbReference type="ChEBI" id="CHEBI:30616"/>
    </ligand>
</feature>
<comment type="subunit">
    <text evidence="7 9">Monomer.</text>
</comment>
<dbReference type="InterPro" id="IPR027417">
    <property type="entry name" value="P-loop_NTPase"/>
</dbReference>
<dbReference type="EC" id="2.7.4.3" evidence="7 9"/>
<feature type="binding site" evidence="7">
    <location>
        <position position="167"/>
    </location>
    <ligand>
        <name>AMP</name>
        <dbReference type="ChEBI" id="CHEBI:456215"/>
    </ligand>
</feature>
<keyword evidence="4 7" id="KW-0418">Kinase</keyword>
<dbReference type="SUPFAM" id="SSF52540">
    <property type="entry name" value="P-loop containing nucleoside triphosphate hydrolases"/>
    <property type="match status" value="1"/>
</dbReference>
<evidence type="ECO:0000256" key="4">
    <source>
        <dbReference type="ARBA" id="ARBA00022777"/>
    </source>
</evidence>
<comment type="subcellular location">
    <subcellularLocation>
        <location evidence="7 9">Cytoplasm</location>
    </subcellularLocation>
</comment>
<evidence type="ECO:0000256" key="1">
    <source>
        <dbReference type="ARBA" id="ARBA00022679"/>
    </source>
</evidence>
<feature type="binding site" evidence="7">
    <location>
        <begin position="86"/>
        <end position="89"/>
    </location>
    <ligand>
        <name>AMP</name>
        <dbReference type="ChEBI" id="CHEBI:456215"/>
    </ligand>
</feature>
<comment type="domain">
    <text evidence="7">Consists of three domains, a large central CORE domain and two small peripheral domains, NMPbind and LID, which undergo movements during catalysis. The LID domain closes over the site of phosphoryl transfer upon ATP binding. Assembling and dissambling the active center during each catalytic cycle provides an effective means to prevent ATP hydrolysis. Some bacteria have evolved a zinc-coordinating structure that stabilizes the LID domain.</text>
</comment>
<evidence type="ECO:0000259" key="10">
    <source>
        <dbReference type="Pfam" id="PF05191"/>
    </source>
</evidence>
<feature type="binding site" evidence="7">
    <location>
        <position position="31"/>
    </location>
    <ligand>
        <name>AMP</name>
        <dbReference type="ChEBI" id="CHEBI:456215"/>
    </ligand>
</feature>
<dbReference type="InterPro" id="IPR036193">
    <property type="entry name" value="ADK_active_lid_dom_sf"/>
</dbReference>
<protein>
    <recommendedName>
        <fullName evidence="7 9">Adenylate kinase</fullName>
        <shortName evidence="7">AK</shortName>
        <ecNumber evidence="7 9">2.7.4.3</ecNumber>
    </recommendedName>
    <alternativeName>
        <fullName evidence="7">ATP-AMP transphosphorylase</fullName>
    </alternativeName>
    <alternativeName>
        <fullName evidence="7">ATP:AMP phosphotransferase</fullName>
    </alternativeName>
    <alternativeName>
        <fullName evidence="7">Adenylate monophosphate kinase</fullName>
    </alternativeName>
</protein>
<dbReference type="PRINTS" id="PR00094">
    <property type="entry name" value="ADENYLTKNASE"/>
</dbReference>
<evidence type="ECO:0000313" key="12">
    <source>
        <dbReference type="Proteomes" id="UP000028537"/>
    </source>
</evidence>
<dbReference type="GO" id="GO:0008270">
    <property type="term" value="F:zinc ion binding"/>
    <property type="evidence" value="ECO:0007669"/>
    <property type="project" value="UniProtKB-UniRule"/>
</dbReference>
<evidence type="ECO:0000313" key="11">
    <source>
        <dbReference type="EMBL" id="KEZ24139.1"/>
    </source>
</evidence>
<evidence type="ECO:0000256" key="9">
    <source>
        <dbReference type="RuleBase" id="RU003331"/>
    </source>
</evidence>
<keyword evidence="2 7" id="KW-0545">Nucleotide biosynthesis</keyword>
<dbReference type="NCBIfam" id="TIGR01351">
    <property type="entry name" value="adk"/>
    <property type="match status" value="1"/>
</dbReference>
<feature type="region of interest" description="NMP" evidence="7">
    <location>
        <begin position="30"/>
        <end position="59"/>
    </location>
</feature>
<dbReference type="UniPathway" id="UPA00588">
    <property type="reaction ID" value="UER00649"/>
</dbReference>
<organism evidence="11 12">
    <name type="scientific">Ureaplasma diversum NCTC 246</name>
    <dbReference type="NCBI Taxonomy" id="1188241"/>
    <lineage>
        <taxon>Bacteria</taxon>
        <taxon>Bacillati</taxon>
        <taxon>Mycoplasmatota</taxon>
        <taxon>Mycoplasmoidales</taxon>
        <taxon>Mycoplasmoidaceae</taxon>
        <taxon>Ureaplasma</taxon>
    </lineage>
</organism>
<feature type="binding site" evidence="7">
    <location>
        <position position="146"/>
    </location>
    <ligand>
        <name>Zn(2+)</name>
        <dbReference type="ChEBI" id="CHEBI:29105"/>
        <note>structural</note>
    </ligand>
</feature>
<comment type="pathway">
    <text evidence="7">Purine metabolism; AMP biosynthesis via salvage pathway; AMP from ADP: step 1/1.</text>
</comment>
<dbReference type="Gene3D" id="3.40.50.300">
    <property type="entry name" value="P-loop containing nucleotide triphosphate hydrolases"/>
    <property type="match status" value="1"/>
</dbReference>
<feature type="domain" description="Adenylate kinase active site lid" evidence="10">
    <location>
        <begin position="123"/>
        <end position="158"/>
    </location>
</feature>
<comment type="similarity">
    <text evidence="7 8">Belongs to the adenylate kinase family.</text>
</comment>
<dbReference type="InterPro" id="IPR000850">
    <property type="entry name" value="Adenylat/UMP-CMP_kin"/>
</dbReference>
<proteinExistence type="inferred from homology"/>
<evidence type="ECO:0000256" key="8">
    <source>
        <dbReference type="RuleBase" id="RU003330"/>
    </source>
</evidence>
<feature type="binding site" evidence="7">
    <location>
        <position position="36"/>
    </location>
    <ligand>
        <name>AMP</name>
        <dbReference type="ChEBI" id="CHEBI:456215"/>
    </ligand>
</feature>
<dbReference type="InterPro" id="IPR033690">
    <property type="entry name" value="Adenylat_kinase_CS"/>
</dbReference>
<dbReference type="OrthoDB" id="9805030at2"/>
<evidence type="ECO:0000256" key="2">
    <source>
        <dbReference type="ARBA" id="ARBA00022727"/>
    </source>
</evidence>
<dbReference type="RefSeq" id="WP_038101508.1">
    <property type="nucleotide sequence ID" value="NZ_JFDP01000002.1"/>
</dbReference>
<feature type="binding site" evidence="7">
    <location>
        <begin position="10"/>
        <end position="15"/>
    </location>
    <ligand>
        <name>ATP</name>
        <dbReference type="ChEBI" id="CHEBI:30616"/>
    </ligand>
</feature>
<keyword evidence="1 7" id="KW-0808">Transferase</keyword>
<feature type="binding site" evidence="7">
    <location>
        <position position="149"/>
    </location>
    <ligand>
        <name>Zn(2+)</name>
        <dbReference type="ChEBI" id="CHEBI:29105"/>
        <note>structural</note>
    </ligand>
</feature>
<feature type="binding site" evidence="7">
    <location>
        <position position="129"/>
    </location>
    <ligand>
        <name>Zn(2+)</name>
        <dbReference type="ChEBI" id="CHEBI:29105"/>
        <note>structural</note>
    </ligand>
</feature>
<dbReference type="InterPro" id="IPR006259">
    <property type="entry name" value="Adenyl_kin_sub"/>
</dbReference>
<dbReference type="eggNOG" id="COG0563">
    <property type="taxonomic scope" value="Bacteria"/>
</dbReference>
<dbReference type="SUPFAM" id="SSF57774">
    <property type="entry name" value="Microbial and mitochondrial ADK, insert 'zinc finger' domain"/>
    <property type="match status" value="1"/>
</dbReference>
<evidence type="ECO:0000256" key="6">
    <source>
        <dbReference type="ARBA" id="ARBA00022840"/>
    </source>
</evidence>
<dbReference type="GO" id="GO:0004017">
    <property type="term" value="F:AMP kinase activity"/>
    <property type="evidence" value="ECO:0007669"/>
    <property type="project" value="UniProtKB-UniRule"/>
</dbReference>
<name>A0A084F1P7_9BACT</name>